<dbReference type="PROSITE" id="PS51900">
    <property type="entry name" value="CB"/>
    <property type="match status" value="1"/>
</dbReference>
<dbReference type="GO" id="GO:0007059">
    <property type="term" value="P:chromosome segregation"/>
    <property type="evidence" value="ECO:0007669"/>
    <property type="project" value="UniProtKB-UniRule"/>
</dbReference>
<comment type="subunit">
    <text evidence="10">Forms a cyclic heterotetrameric complex composed of two molecules of XerC and two molecules of XerD.</text>
</comment>
<dbReference type="SUPFAM" id="SSF47823">
    <property type="entry name" value="lambda integrase-like, N-terminal domain"/>
    <property type="match status" value="1"/>
</dbReference>
<dbReference type="InterPro" id="IPR013762">
    <property type="entry name" value="Integrase-like_cat_sf"/>
</dbReference>
<organism evidence="13">
    <name type="scientific">Jonesiaceae bacterium BS-20</name>
    <dbReference type="NCBI Taxonomy" id="3120821"/>
    <lineage>
        <taxon>Bacteria</taxon>
        <taxon>Bacillati</taxon>
        <taxon>Actinomycetota</taxon>
        <taxon>Actinomycetes</taxon>
        <taxon>Micrococcales</taxon>
        <taxon>Jonesiaceae</taxon>
    </lineage>
</organism>
<keyword evidence="3 10" id="KW-0963">Cytoplasm</keyword>
<dbReference type="PROSITE" id="PS51898">
    <property type="entry name" value="TYR_RECOMBINASE"/>
    <property type="match status" value="1"/>
</dbReference>
<protein>
    <recommendedName>
        <fullName evidence="10">Tyrosine recombinase XerC</fullName>
    </recommendedName>
</protein>
<evidence type="ECO:0000256" key="8">
    <source>
        <dbReference type="ARBA" id="ARBA00023172"/>
    </source>
</evidence>
<dbReference type="Gene3D" id="1.10.443.10">
    <property type="entry name" value="Intergrase catalytic core"/>
    <property type="match status" value="1"/>
</dbReference>
<feature type="active site" evidence="10">
    <location>
        <position position="257"/>
    </location>
</feature>
<evidence type="ECO:0000256" key="2">
    <source>
        <dbReference type="ARBA" id="ARBA00010450"/>
    </source>
</evidence>
<feature type="active site" evidence="10">
    <location>
        <position position="283"/>
    </location>
</feature>
<keyword evidence="9 10" id="KW-0131">Cell cycle</keyword>
<dbReference type="NCBIfam" id="TIGR02225">
    <property type="entry name" value="recomb_XerD"/>
    <property type="match status" value="1"/>
</dbReference>
<dbReference type="InterPro" id="IPR010998">
    <property type="entry name" value="Integrase_recombinase_N"/>
</dbReference>
<keyword evidence="7 10" id="KW-0238">DNA-binding</keyword>
<reference evidence="13" key="1">
    <citation type="submission" date="2024-02" db="EMBL/GenBank/DDBJ databases">
        <title>Tomenella chthoni gen. nov. sp. nov., a member of the family Jonesiaceae isolated from bat guano.</title>
        <authorList>
            <person name="Miller S.L."/>
            <person name="King J."/>
            <person name="Sankaranarayanan K."/>
            <person name="Lawson P.A."/>
        </authorList>
    </citation>
    <scope>NUCLEOTIDE SEQUENCE</scope>
    <source>
        <strain evidence="13">BS-20</strain>
    </source>
</reference>
<dbReference type="PANTHER" id="PTHR30349:SF81">
    <property type="entry name" value="TYROSINE RECOMBINASE XERC"/>
    <property type="match status" value="1"/>
</dbReference>
<dbReference type="InterPro" id="IPR011932">
    <property type="entry name" value="Recomb_XerD"/>
</dbReference>
<dbReference type="GO" id="GO:0003677">
    <property type="term" value="F:DNA binding"/>
    <property type="evidence" value="ECO:0007669"/>
    <property type="project" value="UniProtKB-UniRule"/>
</dbReference>
<comment type="function">
    <text evidence="10">Site-specific tyrosine recombinase, which acts by catalyzing the cutting and rejoining of the recombining DNA molecules. The XerC-XerD complex is essential to convert dimers of the bacterial chromosome into monomers to permit their segregation at cell division. It also contributes to the segregational stability of plasmids.</text>
</comment>
<dbReference type="InterPro" id="IPR002104">
    <property type="entry name" value="Integrase_catalytic"/>
</dbReference>
<evidence type="ECO:0000256" key="6">
    <source>
        <dbReference type="ARBA" id="ARBA00022908"/>
    </source>
</evidence>
<dbReference type="GO" id="GO:0006313">
    <property type="term" value="P:DNA transposition"/>
    <property type="evidence" value="ECO:0007669"/>
    <property type="project" value="UniProtKB-UniRule"/>
</dbReference>
<dbReference type="GO" id="GO:0009037">
    <property type="term" value="F:tyrosine-based site-specific recombinase activity"/>
    <property type="evidence" value="ECO:0007669"/>
    <property type="project" value="UniProtKB-UniRule"/>
</dbReference>
<dbReference type="InterPro" id="IPR044068">
    <property type="entry name" value="CB"/>
</dbReference>
<sequence>MGKNDGDLQALTRGFLNHLRVERGRSANTIAAYRRDLVRYSQYLLAQNLAFADVDEAVIDAFMTDVRTPTEDRPALATSSATRLLATIRGLHSFAAAEGITLENAAKDLKPPRVAQRLPKVLTVSQVEQLLDAPNKTSLAGLRDRALLEFLYSTGARVSEAVSLDLDDLVLDSDYPHARVMGKGNKERLVPLGSYAATALGDYLTRVRTAFVLAGQGTPSVFVNSRGRRLSRQSAWTIIRNSAVLAQLPGATEVTPHTLRHCFATHLLAGGADVRVVQELLGHASVTTTQLYTHVTIDALREVYLTSHPRAQ</sequence>
<dbReference type="GO" id="GO:0005737">
    <property type="term" value="C:cytoplasm"/>
    <property type="evidence" value="ECO:0007669"/>
    <property type="project" value="UniProtKB-SubCell"/>
</dbReference>
<dbReference type="InterPro" id="IPR004107">
    <property type="entry name" value="Integrase_SAM-like_N"/>
</dbReference>
<evidence type="ECO:0000256" key="3">
    <source>
        <dbReference type="ARBA" id="ARBA00022490"/>
    </source>
</evidence>
<evidence type="ECO:0000256" key="9">
    <source>
        <dbReference type="ARBA" id="ARBA00023306"/>
    </source>
</evidence>
<evidence type="ECO:0000256" key="4">
    <source>
        <dbReference type="ARBA" id="ARBA00022618"/>
    </source>
</evidence>
<dbReference type="Pfam" id="PF00589">
    <property type="entry name" value="Phage_integrase"/>
    <property type="match status" value="1"/>
</dbReference>
<feature type="active site" evidence="10">
    <location>
        <position position="157"/>
    </location>
</feature>
<evidence type="ECO:0000256" key="7">
    <source>
        <dbReference type="ARBA" id="ARBA00023125"/>
    </source>
</evidence>
<feature type="domain" description="Tyr recombinase" evidence="11">
    <location>
        <begin position="117"/>
        <end position="305"/>
    </location>
</feature>
<comment type="similarity">
    <text evidence="2">Belongs to the 'phage' integrase family. XerD subfamily.</text>
</comment>
<keyword evidence="8 10" id="KW-0233">DNA recombination</keyword>
<dbReference type="CDD" id="cd00798">
    <property type="entry name" value="INT_XerDC_C"/>
    <property type="match status" value="1"/>
</dbReference>
<dbReference type="InterPro" id="IPR011010">
    <property type="entry name" value="DNA_brk_join_enz"/>
</dbReference>
<dbReference type="AlphaFoldDB" id="A0AAU7DZQ7"/>
<dbReference type="Gene3D" id="1.10.150.130">
    <property type="match status" value="1"/>
</dbReference>
<dbReference type="InterPro" id="IPR050090">
    <property type="entry name" value="Tyrosine_recombinase_XerCD"/>
</dbReference>
<feature type="domain" description="Core-binding (CB)" evidence="12">
    <location>
        <begin position="6"/>
        <end position="96"/>
    </location>
</feature>
<evidence type="ECO:0000256" key="10">
    <source>
        <dbReference type="HAMAP-Rule" id="MF_01808"/>
    </source>
</evidence>
<evidence type="ECO:0000256" key="5">
    <source>
        <dbReference type="ARBA" id="ARBA00022829"/>
    </source>
</evidence>
<proteinExistence type="inferred from homology"/>
<dbReference type="Pfam" id="PF02899">
    <property type="entry name" value="Phage_int_SAM_1"/>
    <property type="match status" value="1"/>
</dbReference>
<feature type="active site" evidence="10">
    <location>
        <position position="183"/>
    </location>
</feature>
<keyword evidence="4 10" id="KW-0132">Cell division</keyword>
<dbReference type="PANTHER" id="PTHR30349">
    <property type="entry name" value="PHAGE INTEGRASE-RELATED"/>
    <property type="match status" value="1"/>
</dbReference>
<gene>
    <name evidence="13" type="primary">xerD</name>
    <name evidence="10" type="synonym">xerC</name>
    <name evidence="13" type="ORF">V5R04_05855</name>
</gene>
<comment type="subcellular location">
    <subcellularLocation>
        <location evidence="1 10">Cytoplasm</location>
    </subcellularLocation>
</comment>
<dbReference type="SUPFAM" id="SSF56349">
    <property type="entry name" value="DNA breaking-rejoining enzymes"/>
    <property type="match status" value="1"/>
</dbReference>
<dbReference type="NCBIfam" id="NF001399">
    <property type="entry name" value="PRK00283.1"/>
    <property type="match status" value="1"/>
</dbReference>
<dbReference type="InterPro" id="IPR023009">
    <property type="entry name" value="Tyrosine_recombinase_XerC/XerD"/>
</dbReference>
<comment type="similarity">
    <text evidence="10">Belongs to the 'phage' integrase family. XerC subfamily.</text>
</comment>
<feature type="active site" evidence="10">
    <location>
        <position position="260"/>
    </location>
</feature>
<evidence type="ECO:0000256" key="1">
    <source>
        <dbReference type="ARBA" id="ARBA00004496"/>
    </source>
</evidence>
<evidence type="ECO:0000259" key="12">
    <source>
        <dbReference type="PROSITE" id="PS51900"/>
    </source>
</evidence>
<evidence type="ECO:0000313" key="13">
    <source>
        <dbReference type="EMBL" id="XBH22740.1"/>
    </source>
</evidence>
<evidence type="ECO:0000259" key="11">
    <source>
        <dbReference type="PROSITE" id="PS51898"/>
    </source>
</evidence>
<keyword evidence="6 10" id="KW-0229">DNA integration</keyword>
<name>A0AAU7DZQ7_9MICO</name>
<dbReference type="HAMAP" id="MF_01808">
    <property type="entry name" value="Recomb_XerC_XerD"/>
    <property type="match status" value="1"/>
</dbReference>
<feature type="active site" description="O-(3'-phospho-DNA)-tyrosine intermediate" evidence="10">
    <location>
        <position position="292"/>
    </location>
</feature>
<dbReference type="GO" id="GO:0051301">
    <property type="term" value="P:cell division"/>
    <property type="evidence" value="ECO:0007669"/>
    <property type="project" value="UniProtKB-KW"/>
</dbReference>
<accession>A0AAU7DZQ7</accession>
<dbReference type="EMBL" id="CP146203">
    <property type="protein sequence ID" value="XBH22740.1"/>
    <property type="molecule type" value="Genomic_DNA"/>
</dbReference>
<keyword evidence="5 10" id="KW-0159">Chromosome partition</keyword>